<dbReference type="PANTHER" id="PTHR36927:SF3">
    <property type="entry name" value="GLUCANS BIOSYNTHESIS PROTEIN C"/>
    <property type="match status" value="1"/>
</dbReference>
<feature type="transmembrane region" description="Helical" evidence="1">
    <location>
        <begin position="246"/>
        <end position="269"/>
    </location>
</feature>
<proteinExistence type="predicted"/>
<keyword evidence="4" id="KW-1185">Reference proteome</keyword>
<accession>A0A059FYW1</accession>
<protein>
    <submittedName>
        <fullName evidence="3">Acyltransferase family protein</fullName>
    </submittedName>
</protein>
<feature type="domain" description="Acyltransferase 3" evidence="2">
    <location>
        <begin position="6"/>
        <end position="365"/>
    </location>
</feature>
<dbReference type="OrthoDB" id="9809782at2"/>
<dbReference type="Pfam" id="PF01757">
    <property type="entry name" value="Acyl_transf_3"/>
    <property type="match status" value="1"/>
</dbReference>
<gene>
    <name evidence="3" type="ORF">HHI_02952</name>
</gene>
<keyword evidence="3" id="KW-0808">Transferase</keyword>
<comment type="caution">
    <text evidence="3">The sequence shown here is derived from an EMBL/GenBank/DDBJ whole genome shotgun (WGS) entry which is preliminary data.</text>
</comment>
<feature type="transmembrane region" description="Helical" evidence="1">
    <location>
        <begin position="153"/>
        <end position="171"/>
    </location>
</feature>
<dbReference type="PATRIC" id="fig|1280951.3.peg.596"/>
<feature type="transmembrane region" description="Helical" evidence="1">
    <location>
        <begin position="345"/>
        <end position="365"/>
    </location>
</feature>
<keyword evidence="1" id="KW-1133">Transmembrane helix</keyword>
<sequence>MTQRRYDLDWLRIAAFAILILYHCGMFYVSWGWHVKSSHAGPLIEPLMMLANPWRLTLLFLISGAASRFMADKMRAGSFVKARMGRLWPPLLLAVFVIVPPQSYYEILEFLQTHDLPQSPWLDNFYIKYVTASGNWCDEEGCLITPTYNHMWFVLYLILYTLALAVLLPLLRRIPARAVAWLIAGPGIFLAPWAFLFATRVFLFPLFGESHDFREDWYLHTLYLGVFLLGFGIAKHQPFFDAAVRLRWPMLALGLIAWASLQTYFQIYTLTEAPPPDWMRIAFRGVREAQAWAAILCVIGFFHHHFRTRDTLLRQMLSRAIFPFYLIHQTITVVAGHHLDRLGLPVWVEAPLLIGTTALGCWLFYDLGRRIPPLRIWIGLPSGKGGLAAP</sequence>
<dbReference type="InterPro" id="IPR050623">
    <property type="entry name" value="Glucan_succinyl_AcylTrfase"/>
</dbReference>
<dbReference type="RefSeq" id="WP_011646370.1">
    <property type="nucleotide sequence ID" value="NZ_ARYI01000002.1"/>
</dbReference>
<reference evidence="3 4" key="1">
    <citation type="submission" date="2013-04" db="EMBL/GenBank/DDBJ databases">
        <title>Hyphomonas hirschiana VP5 Genome Sequencing.</title>
        <authorList>
            <person name="Lai Q."/>
            <person name="Shao Z."/>
        </authorList>
    </citation>
    <scope>NUCLEOTIDE SEQUENCE [LARGE SCALE GENOMIC DNA]</scope>
    <source>
        <strain evidence="3 4">VP5</strain>
    </source>
</reference>
<evidence type="ECO:0000313" key="4">
    <source>
        <dbReference type="Proteomes" id="UP000025061"/>
    </source>
</evidence>
<keyword evidence="1" id="KW-0812">Transmembrane</keyword>
<dbReference type="GO" id="GO:0016747">
    <property type="term" value="F:acyltransferase activity, transferring groups other than amino-acyl groups"/>
    <property type="evidence" value="ECO:0007669"/>
    <property type="project" value="InterPro"/>
</dbReference>
<feature type="transmembrane region" description="Helical" evidence="1">
    <location>
        <begin position="12"/>
        <end position="33"/>
    </location>
</feature>
<feature type="transmembrane region" description="Helical" evidence="1">
    <location>
        <begin position="217"/>
        <end position="234"/>
    </location>
</feature>
<evidence type="ECO:0000256" key="1">
    <source>
        <dbReference type="SAM" id="Phobius"/>
    </source>
</evidence>
<feature type="transmembrane region" description="Helical" evidence="1">
    <location>
        <begin position="87"/>
        <end position="105"/>
    </location>
</feature>
<feature type="transmembrane region" description="Helical" evidence="1">
    <location>
        <begin position="53"/>
        <end position="71"/>
    </location>
</feature>
<organism evidence="3 4">
    <name type="scientific">Hyphomonas hirschiana VP5</name>
    <dbReference type="NCBI Taxonomy" id="1280951"/>
    <lineage>
        <taxon>Bacteria</taxon>
        <taxon>Pseudomonadati</taxon>
        <taxon>Pseudomonadota</taxon>
        <taxon>Alphaproteobacteria</taxon>
        <taxon>Hyphomonadales</taxon>
        <taxon>Hyphomonadaceae</taxon>
        <taxon>Hyphomonas</taxon>
    </lineage>
</organism>
<keyword evidence="1" id="KW-0472">Membrane</keyword>
<feature type="transmembrane region" description="Helical" evidence="1">
    <location>
        <begin position="289"/>
        <end position="308"/>
    </location>
</feature>
<dbReference type="Proteomes" id="UP000025061">
    <property type="component" value="Unassembled WGS sequence"/>
</dbReference>
<evidence type="ECO:0000259" key="2">
    <source>
        <dbReference type="Pfam" id="PF01757"/>
    </source>
</evidence>
<dbReference type="EMBL" id="ARYI01000002">
    <property type="protein sequence ID" value="KCZ95695.1"/>
    <property type="molecule type" value="Genomic_DNA"/>
</dbReference>
<keyword evidence="3" id="KW-0012">Acyltransferase</keyword>
<evidence type="ECO:0000313" key="3">
    <source>
        <dbReference type="EMBL" id="KCZ95695.1"/>
    </source>
</evidence>
<dbReference type="PANTHER" id="PTHR36927">
    <property type="entry name" value="BLR4337 PROTEIN"/>
    <property type="match status" value="1"/>
</dbReference>
<dbReference type="AlphaFoldDB" id="A0A059FYW1"/>
<dbReference type="InterPro" id="IPR002656">
    <property type="entry name" value="Acyl_transf_3_dom"/>
</dbReference>
<name>A0A059FYW1_9PROT</name>
<feature type="transmembrane region" description="Helical" evidence="1">
    <location>
        <begin position="178"/>
        <end position="197"/>
    </location>
</feature>
<feature type="transmembrane region" description="Helical" evidence="1">
    <location>
        <begin position="320"/>
        <end position="339"/>
    </location>
</feature>